<evidence type="ECO:0000259" key="13">
    <source>
        <dbReference type="PROSITE" id="PS51198"/>
    </source>
</evidence>
<feature type="region of interest" description="Disordered" evidence="12">
    <location>
        <begin position="569"/>
        <end position="628"/>
    </location>
</feature>
<dbReference type="STRING" id="650164.K5V6K6"/>
<dbReference type="EMBL" id="JH930470">
    <property type="protein sequence ID" value="EKM58321.1"/>
    <property type="molecule type" value="Genomic_DNA"/>
</dbReference>
<dbReference type="Pfam" id="PF13361">
    <property type="entry name" value="UvrD_C"/>
    <property type="match status" value="1"/>
</dbReference>
<dbReference type="GO" id="GO:0016787">
    <property type="term" value="F:hydrolase activity"/>
    <property type="evidence" value="ECO:0007669"/>
    <property type="project" value="UniProtKB-UniRule"/>
</dbReference>
<evidence type="ECO:0000256" key="8">
    <source>
        <dbReference type="ARBA" id="ARBA00034617"/>
    </source>
</evidence>
<gene>
    <name evidence="15" type="ORF">PHACADRAFT_193443</name>
</gene>
<dbReference type="Proteomes" id="UP000008370">
    <property type="component" value="Unassembled WGS sequence"/>
</dbReference>
<keyword evidence="16" id="KW-1185">Reference proteome</keyword>
<evidence type="ECO:0000256" key="11">
    <source>
        <dbReference type="PROSITE-ProRule" id="PRU00560"/>
    </source>
</evidence>
<keyword evidence="5 11" id="KW-0067">ATP-binding</keyword>
<keyword evidence="7" id="KW-0413">Isomerase</keyword>
<feature type="domain" description="UvrD-like helicase ATP-binding" evidence="13">
    <location>
        <begin position="8"/>
        <end position="324"/>
    </location>
</feature>
<dbReference type="GO" id="GO:0043138">
    <property type="term" value="F:3'-5' DNA helicase activity"/>
    <property type="evidence" value="ECO:0007669"/>
    <property type="project" value="UniProtKB-EC"/>
</dbReference>
<keyword evidence="6" id="KW-0238">DNA-binding</keyword>
<evidence type="ECO:0000256" key="2">
    <source>
        <dbReference type="ARBA" id="ARBA00022741"/>
    </source>
</evidence>
<dbReference type="PROSITE" id="PS51198">
    <property type="entry name" value="UVRD_HELICASE_ATP_BIND"/>
    <property type="match status" value="1"/>
</dbReference>
<dbReference type="RefSeq" id="XP_007393640.1">
    <property type="nucleotide sequence ID" value="XM_007393578.1"/>
</dbReference>
<dbReference type="KEGG" id="pco:PHACADRAFT_193443"/>
<sequence length="1030" mass="112828">MSIAHLDGLNEVQLRAAQHPPHVPLQILAGPGSGKTKVLTSRIVHLINVHAISASNICAVTFTNKAALEMRTRLGRMLDKEHVRQIKMGTFHALCAQFLRRYATLVGISGNFTVCDADESKKIVGKMLKEPDLKEFLKRCSITLSEGTISSRISQAKAKGLSPHDLLDSFHASSHTSSKGKVKEKSFFALTTEHLEHELKSCNIKETIDFVVANLYANYELILRDHNALDFDDLLVYGVRLFSENPQVGRWCTHVLVDEFQDTNNVQYELMRSLAAASRSITVVGDPDQSIYGWRSAEVENLAKMRRDFAATQQIFLEDNYRSTGSILAVSVAIVAQDKSRIQKTLHATHPQGPQPTLHCFPSDRVESSAIAGEIKRVVAHMGGTLGYDDCAILLRYNSLSRVFESAFRKEGVPTRILGGQRFFERAEVKDVLAYLQIVDNPAYAPAFARVINVPQRGIGQKTIAELLTVAGKKGLSPLEVVERIHGGRIPDIKPPIKRKVAEFVHVLKDMRKLALKGLSPANLIRRFLDLVQYQEYLEKTQEDADSRWRNVQELITFASEMESELGAQSFDVDVEDTKAAQEDDYWQDREEDEYDDEELDDLGFAEVKPRDDKQARKGTESRDAAANTPLRAFLQASMLSTDTGQSSEDDKDKQKVTITTCHAAKGLEWPVVFIPVVEEGVFPSARAEDPEEERRLLYVACTRAQALLYLTHASSRMMAGETVSKRLSEFVSVLPGVPPPVGIPDSAALFSSSPPELSKAEITTLAKVLHRATPDAAEVQKRVAELNRVGKSSFWTADPESTYNTGFSSAASWNKGTPVHRSYQAECPSPDAPTFVSAKTMSFKPPSRPVYRHAQPARPLSPSKELNALSPSAISTFPMVNDRGEKPISENAAPRGRAKAAKEPSGGPKQPSIESFVQRKETGVVRPMSKTVAGVLVSMARSAPKVPSTASRPTHARSPSPSQVKPAVPALTSSGSSSPALPSAPEKSPSTAQQSQQPTGAAASKRRLGMGRATGGYPNKKFKAPASGA</sequence>
<dbReference type="Gene3D" id="1.10.486.10">
    <property type="entry name" value="PCRA, domain 4"/>
    <property type="match status" value="1"/>
</dbReference>
<keyword evidence="4 11" id="KW-0347">Helicase</keyword>
<keyword evidence="3 11" id="KW-0378">Hydrolase</keyword>
<evidence type="ECO:0000256" key="10">
    <source>
        <dbReference type="ARBA" id="ARBA00048988"/>
    </source>
</evidence>
<dbReference type="PANTHER" id="PTHR11070">
    <property type="entry name" value="UVRD / RECB / PCRA DNA HELICASE FAMILY MEMBER"/>
    <property type="match status" value="1"/>
</dbReference>
<feature type="compositionally biased region" description="Polar residues" evidence="12">
    <location>
        <begin position="949"/>
        <end position="964"/>
    </location>
</feature>
<dbReference type="EC" id="5.6.2.4" evidence="9"/>
<dbReference type="GeneID" id="18910906"/>
<dbReference type="PROSITE" id="PS51217">
    <property type="entry name" value="UVRD_HELICASE_CTER"/>
    <property type="match status" value="1"/>
</dbReference>
<comment type="similarity">
    <text evidence="1">Belongs to the helicase family. UvrD subfamily.</text>
</comment>
<dbReference type="FunCoup" id="K5V6K6">
    <property type="interactions" value="287"/>
</dbReference>
<dbReference type="Gene3D" id="3.40.50.300">
    <property type="entry name" value="P-loop containing nucleotide triphosphate hydrolases"/>
    <property type="match status" value="3"/>
</dbReference>
<evidence type="ECO:0000256" key="5">
    <source>
        <dbReference type="ARBA" id="ARBA00022840"/>
    </source>
</evidence>
<keyword evidence="2 11" id="KW-0547">Nucleotide-binding</keyword>
<evidence type="ECO:0000256" key="9">
    <source>
        <dbReference type="ARBA" id="ARBA00034808"/>
    </source>
</evidence>
<organism evidence="15 16">
    <name type="scientific">Phanerochaete carnosa (strain HHB-10118-sp)</name>
    <name type="common">White-rot fungus</name>
    <name type="synonym">Peniophora carnosa</name>
    <dbReference type="NCBI Taxonomy" id="650164"/>
    <lineage>
        <taxon>Eukaryota</taxon>
        <taxon>Fungi</taxon>
        <taxon>Dikarya</taxon>
        <taxon>Basidiomycota</taxon>
        <taxon>Agaricomycotina</taxon>
        <taxon>Agaricomycetes</taxon>
        <taxon>Polyporales</taxon>
        <taxon>Phanerochaetaceae</taxon>
        <taxon>Phanerochaete</taxon>
    </lineage>
</organism>
<dbReference type="SUPFAM" id="SSF52540">
    <property type="entry name" value="P-loop containing nucleoside triphosphate hydrolases"/>
    <property type="match status" value="1"/>
</dbReference>
<dbReference type="InterPro" id="IPR014017">
    <property type="entry name" value="DNA_helicase_UvrD-like_C"/>
</dbReference>
<dbReference type="GO" id="GO:0005524">
    <property type="term" value="F:ATP binding"/>
    <property type="evidence" value="ECO:0007669"/>
    <property type="project" value="UniProtKB-UniRule"/>
</dbReference>
<comment type="catalytic activity">
    <reaction evidence="10">
        <text>ATP + H2O = ADP + phosphate + H(+)</text>
        <dbReference type="Rhea" id="RHEA:13065"/>
        <dbReference type="ChEBI" id="CHEBI:15377"/>
        <dbReference type="ChEBI" id="CHEBI:15378"/>
        <dbReference type="ChEBI" id="CHEBI:30616"/>
        <dbReference type="ChEBI" id="CHEBI:43474"/>
        <dbReference type="ChEBI" id="CHEBI:456216"/>
        <dbReference type="EC" id="5.6.2.4"/>
    </reaction>
</comment>
<dbReference type="OrthoDB" id="1470711at2759"/>
<feature type="compositionally biased region" description="Low complexity" evidence="12">
    <location>
        <begin position="968"/>
        <end position="1004"/>
    </location>
</feature>
<dbReference type="InParanoid" id="K5V6K6"/>
<evidence type="ECO:0000256" key="4">
    <source>
        <dbReference type="ARBA" id="ARBA00022806"/>
    </source>
</evidence>
<dbReference type="CDD" id="cd17932">
    <property type="entry name" value="DEXQc_UvrD"/>
    <property type="match status" value="1"/>
</dbReference>
<dbReference type="HOGENOM" id="CLU_004585_4_1_1"/>
<feature type="binding site" evidence="11">
    <location>
        <begin position="29"/>
        <end position="36"/>
    </location>
    <ligand>
        <name>ATP</name>
        <dbReference type="ChEBI" id="CHEBI:30616"/>
    </ligand>
</feature>
<dbReference type="InterPro" id="IPR014016">
    <property type="entry name" value="UvrD-like_ATP-bd"/>
</dbReference>
<name>K5V6K6_PHACS</name>
<accession>K5V6K6</accession>
<evidence type="ECO:0000256" key="3">
    <source>
        <dbReference type="ARBA" id="ARBA00022801"/>
    </source>
</evidence>
<evidence type="ECO:0000313" key="15">
    <source>
        <dbReference type="EMBL" id="EKM58321.1"/>
    </source>
</evidence>
<dbReference type="GO" id="GO:0000725">
    <property type="term" value="P:recombinational repair"/>
    <property type="evidence" value="ECO:0007669"/>
    <property type="project" value="TreeGrafter"/>
</dbReference>
<evidence type="ECO:0000256" key="7">
    <source>
        <dbReference type="ARBA" id="ARBA00023235"/>
    </source>
</evidence>
<dbReference type="PANTHER" id="PTHR11070:SF2">
    <property type="entry name" value="ATP-DEPENDENT DNA HELICASE SRS2"/>
    <property type="match status" value="1"/>
</dbReference>
<dbReference type="InterPro" id="IPR013986">
    <property type="entry name" value="DExx_box_DNA_helicase_dom_sf"/>
</dbReference>
<dbReference type="InterPro" id="IPR000212">
    <property type="entry name" value="DNA_helicase_UvrD/REP"/>
</dbReference>
<dbReference type="Pfam" id="PF00580">
    <property type="entry name" value="UvrD-helicase"/>
    <property type="match status" value="1"/>
</dbReference>
<feature type="domain" description="UvrD-like helicase C-terminal" evidence="14">
    <location>
        <begin position="325"/>
        <end position="667"/>
    </location>
</feature>
<evidence type="ECO:0000256" key="1">
    <source>
        <dbReference type="ARBA" id="ARBA00009922"/>
    </source>
</evidence>
<feature type="compositionally biased region" description="Acidic residues" evidence="12">
    <location>
        <begin position="583"/>
        <end position="604"/>
    </location>
</feature>
<dbReference type="Gene3D" id="1.10.10.160">
    <property type="match status" value="1"/>
</dbReference>
<dbReference type="GO" id="GO:0005634">
    <property type="term" value="C:nucleus"/>
    <property type="evidence" value="ECO:0007669"/>
    <property type="project" value="TreeGrafter"/>
</dbReference>
<dbReference type="GO" id="GO:0003677">
    <property type="term" value="F:DNA binding"/>
    <property type="evidence" value="ECO:0007669"/>
    <property type="project" value="UniProtKB-KW"/>
</dbReference>
<protein>
    <recommendedName>
        <fullName evidence="9">DNA 3'-5' helicase</fullName>
        <ecNumber evidence="9">5.6.2.4</ecNumber>
    </recommendedName>
</protein>
<feature type="compositionally biased region" description="Basic and acidic residues" evidence="12">
    <location>
        <begin position="608"/>
        <end position="624"/>
    </location>
</feature>
<proteinExistence type="inferred from homology"/>
<evidence type="ECO:0000313" key="16">
    <source>
        <dbReference type="Proteomes" id="UP000008370"/>
    </source>
</evidence>
<feature type="region of interest" description="Disordered" evidence="12">
    <location>
        <begin position="943"/>
        <end position="1030"/>
    </location>
</feature>
<evidence type="ECO:0000256" key="12">
    <source>
        <dbReference type="SAM" id="MobiDB-lite"/>
    </source>
</evidence>
<evidence type="ECO:0000259" key="14">
    <source>
        <dbReference type="PROSITE" id="PS51217"/>
    </source>
</evidence>
<comment type="catalytic activity">
    <reaction evidence="8">
        <text>Couples ATP hydrolysis with the unwinding of duplex DNA by translocating in the 3'-5' direction.</text>
        <dbReference type="EC" id="5.6.2.4"/>
    </reaction>
</comment>
<dbReference type="InterPro" id="IPR027417">
    <property type="entry name" value="P-loop_NTPase"/>
</dbReference>
<feature type="region of interest" description="Disordered" evidence="12">
    <location>
        <begin position="837"/>
        <end position="923"/>
    </location>
</feature>
<dbReference type="AlphaFoldDB" id="K5V6K6"/>
<evidence type="ECO:0000256" key="6">
    <source>
        <dbReference type="ARBA" id="ARBA00023125"/>
    </source>
</evidence>
<reference evidence="15 16" key="1">
    <citation type="journal article" date="2012" name="BMC Genomics">
        <title>Comparative genomics of the white-rot fungi, Phanerochaete carnosa and P. chrysosporium, to elucidate the genetic basis of the distinct wood types they colonize.</title>
        <authorList>
            <person name="Suzuki H."/>
            <person name="MacDonald J."/>
            <person name="Syed K."/>
            <person name="Salamov A."/>
            <person name="Hori C."/>
            <person name="Aerts A."/>
            <person name="Henrissat B."/>
            <person name="Wiebenga A."/>
            <person name="vanKuyk P.A."/>
            <person name="Barry K."/>
            <person name="Lindquist E."/>
            <person name="LaButti K."/>
            <person name="Lapidus A."/>
            <person name="Lucas S."/>
            <person name="Coutinho P."/>
            <person name="Gong Y."/>
            <person name="Samejima M."/>
            <person name="Mahadevan R."/>
            <person name="Abou-Zaid M."/>
            <person name="de Vries R.P."/>
            <person name="Igarashi K."/>
            <person name="Yadav J.S."/>
            <person name="Grigoriev I.V."/>
            <person name="Master E.R."/>
        </authorList>
    </citation>
    <scope>NUCLEOTIDE SEQUENCE [LARGE SCALE GENOMIC DNA]</scope>
    <source>
        <strain evidence="15 16">HHB-10118-sp</strain>
    </source>
</reference>